<evidence type="ECO:0000313" key="13">
    <source>
        <dbReference type="Proteomes" id="UP000295500"/>
    </source>
</evidence>
<keyword evidence="12" id="KW-0670">Pyruvate</keyword>
<keyword evidence="6" id="KW-0560">Oxidoreductase</keyword>
<dbReference type="NCBIfam" id="TIGR02494">
    <property type="entry name" value="PFLE_PFLC"/>
    <property type="match status" value="1"/>
</dbReference>
<sequence length="311" mass="35037">MANRPIKALIGGIQKFSTEDGPGIRTTVFIKGCPLNCQWCHNPELINFDQEIIQMPNNCIKCGVCIEQCPEKAIFVNKEEQVDINRELCNKCMLCVKNCYANALQLVAKEMSVQEVLEQVQQDKAFYTNTGGGLTISGGEMLAQPAFSKELILESAKRGIDVCLDTSGYGDGDLLEEMARMSNVTDILYDMKCIDSKKHLQLTGNDNKIILENLKIIARNMGLREKLQMRMPLISHVNDTDEIISLTADFYRANHIKRVTLLPYHNLGVSKEQHIGGLQETFEAPSDDSIDKIKRYFEDYAHMQVEILGKL</sequence>
<dbReference type="PANTHER" id="PTHR30352:SF4">
    <property type="entry name" value="PYRUVATE FORMATE-LYASE 2-ACTIVATING ENZYME"/>
    <property type="match status" value="1"/>
</dbReference>
<feature type="domain" description="4Fe-4S ferredoxin-type" evidence="10">
    <location>
        <begin position="49"/>
        <end position="79"/>
    </location>
</feature>
<evidence type="ECO:0000259" key="11">
    <source>
        <dbReference type="PROSITE" id="PS51918"/>
    </source>
</evidence>
<feature type="domain" description="Radical SAM core" evidence="11">
    <location>
        <begin position="19"/>
        <end position="310"/>
    </location>
</feature>
<accession>A0A4R6PX75</accession>
<comment type="cofactor">
    <cofactor evidence="1">
        <name>[4Fe-4S] cluster</name>
        <dbReference type="ChEBI" id="CHEBI:49883"/>
    </cofactor>
</comment>
<evidence type="ECO:0000313" key="12">
    <source>
        <dbReference type="EMBL" id="TDP49840.1"/>
    </source>
</evidence>
<evidence type="ECO:0000256" key="7">
    <source>
        <dbReference type="ARBA" id="ARBA00023004"/>
    </source>
</evidence>
<organism evidence="12 13">
    <name type="scientific">Aminicella lysinilytica</name>
    <dbReference type="NCBI Taxonomy" id="433323"/>
    <lineage>
        <taxon>Bacteria</taxon>
        <taxon>Bacillati</taxon>
        <taxon>Bacillota</taxon>
        <taxon>Clostridia</taxon>
        <taxon>Peptostreptococcales</taxon>
        <taxon>Anaerovoracaceae</taxon>
        <taxon>Aminicella</taxon>
    </lineage>
</organism>
<dbReference type="PANTHER" id="PTHR30352">
    <property type="entry name" value="PYRUVATE FORMATE-LYASE-ACTIVATING ENZYME"/>
    <property type="match status" value="1"/>
</dbReference>
<proteinExistence type="inferred from homology"/>
<evidence type="ECO:0000256" key="5">
    <source>
        <dbReference type="ARBA" id="ARBA00022723"/>
    </source>
</evidence>
<reference evidence="12 13" key="1">
    <citation type="submission" date="2019-03" db="EMBL/GenBank/DDBJ databases">
        <title>Genomic Encyclopedia of Type Strains, Phase IV (KMG-IV): sequencing the most valuable type-strain genomes for metagenomic binning, comparative biology and taxonomic classification.</title>
        <authorList>
            <person name="Goeker M."/>
        </authorList>
    </citation>
    <scope>NUCLEOTIDE SEQUENCE [LARGE SCALE GENOMIC DNA]</scope>
    <source>
        <strain evidence="12 13">DSM 28287</strain>
    </source>
</reference>
<keyword evidence="8" id="KW-0411">Iron-sulfur</keyword>
<dbReference type="SFLD" id="SFLDG01118">
    <property type="entry name" value="activating_enzymes__group_2"/>
    <property type="match status" value="1"/>
</dbReference>
<evidence type="ECO:0000256" key="4">
    <source>
        <dbReference type="ARBA" id="ARBA00022691"/>
    </source>
</evidence>
<evidence type="ECO:0000259" key="10">
    <source>
        <dbReference type="PROSITE" id="PS51379"/>
    </source>
</evidence>
<dbReference type="Pfam" id="PF00037">
    <property type="entry name" value="Fer4"/>
    <property type="match status" value="1"/>
</dbReference>
<comment type="similarity">
    <text evidence="2">Belongs to the organic radical-activating enzymes family.</text>
</comment>
<dbReference type="AlphaFoldDB" id="A0A4R6PX75"/>
<dbReference type="InterPro" id="IPR012839">
    <property type="entry name" value="Organic_radical_activase"/>
</dbReference>
<keyword evidence="7" id="KW-0408">Iron</keyword>
<dbReference type="RefSeq" id="WP_133529160.1">
    <property type="nucleotide sequence ID" value="NZ_SNXO01000043.1"/>
</dbReference>
<dbReference type="PROSITE" id="PS01087">
    <property type="entry name" value="RADICAL_ACTIVATING"/>
    <property type="match status" value="1"/>
</dbReference>
<dbReference type="SFLD" id="SFLDS00029">
    <property type="entry name" value="Radical_SAM"/>
    <property type="match status" value="1"/>
</dbReference>
<keyword evidence="5" id="KW-0479">Metal-binding</keyword>
<dbReference type="PROSITE" id="PS00198">
    <property type="entry name" value="4FE4S_FER_1"/>
    <property type="match status" value="1"/>
</dbReference>
<dbReference type="Gene3D" id="3.80.30.10">
    <property type="entry name" value="pyruvate-formate lyase- activating enzyme"/>
    <property type="match status" value="1"/>
</dbReference>
<dbReference type="InterPro" id="IPR040074">
    <property type="entry name" value="BssD/PflA/YjjW"/>
</dbReference>
<dbReference type="Proteomes" id="UP000295500">
    <property type="component" value="Unassembled WGS sequence"/>
</dbReference>
<dbReference type="Pfam" id="PF13353">
    <property type="entry name" value="Fer4_12"/>
    <property type="match status" value="1"/>
</dbReference>
<dbReference type="SUPFAM" id="SSF54862">
    <property type="entry name" value="4Fe-4S ferredoxins"/>
    <property type="match status" value="1"/>
</dbReference>
<dbReference type="InterPro" id="IPR001989">
    <property type="entry name" value="Radical_activat_CS"/>
</dbReference>
<dbReference type="GO" id="GO:0016491">
    <property type="term" value="F:oxidoreductase activity"/>
    <property type="evidence" value="ECO:0007669"/>
    <property type="project" value="UniProtKB-KW"/>
</dbReference>
<keyword evidence="4" id="KW-0949">S-adenosyl-L-methionine</keyword>
<dbReference type="PIRSF" id="PIRSF000371">
    <property type="entry name" value="PFL_act_enz"/>
    <property type="match status" value="1"/>
</dbReference>
<dbReference type="InterPro" id="IPR017896">
    <property type="entry name" value="4Fe4S_Fe-S-bd"/>
</dbReference>
<dbReference type="GO" id="GO:0016829">
    <property type="term" value="F:lyase activity"/>
    <property type="evidence" value="ECO:0007669"/>
    <property type="project" value="UniProtKB-KW"/>
</dbReference>
<dbReference type="Gene3D" id="3.30.70.20">
    <property type="match status" value="1"/>
</dbReference>
<name>A0A4R6PX75_9FIRM</name>
<dbReference type="SUPFAM" id="SSF102114">
    <property type="entry name" value="Radical SAM enzymes"/>
    <property type="match status" value="1"/>
</dbReference>
<dbReference type="Pfam" id="PF04055">
    <property type="entry name" value="Radical_SAM"/>
    <property type="match status" value="1"/>
</dbReference>
<comment type="caution">
    <text evidence="12">The sequence shown here is derived from an EMBL/GenBank/DDBJ whole genome shotgun (WGS) entry which is preliminary data.</text>
</comment>
<feature type="domain" description="4Fe-4S ferredoxin-type" evidence="10">
    <location>
        <begin position="80"/>
        <end position="109"/>
    </location>
</feature>
<evidence type="ECO:0000256" key="3">
    <source>
        <dbReference type="ARBA" id="ARBA00022485"/>
    </source>
</evidence>
<dbReference type="PROSITE" id="PS51918">
    <property type="entry name" value="RADICAL_SAM"/>
    <property type="match status" value="1"/>
</dbReference>
<dbReference type="InterPro" id="IPR017900">
    <property type="entry name" value="4Fe4S_Fe_S_CS"/>
</dbReference>
<dbReference type="EMBL" id="SNXO01000043">
    <property type="protein sequence ID" value="TDP49840.1"/>
    <property type="molecule type" value="Genomic_DNA"/>
</dbReference>
<dbReference type="InterPro" id="IPR007197">
    <property type="entry name" value="rSAM"/>
</dbReference>
<evidence type="ECO:0000256" key="2">
    <source>
        <dbReference type="ARBA" id="ARBA00009777"/>
    </source>
</evidence>
<evidence type="ECO:0000256" key="1">
    <source>
        <dbReference type="ARBA" id="ARBA00001966"/>
    </source>
</evidence>
<comment type="catalytic activity">
    <reaction evidence="9">
        <text>glycyl-[protein] + reduced [flavodoxin] + S-adenosyl-L-methionine = glycin-2-yl radical-[protein] + semiquinone [flavodoxin] + 5'-deoxyadenosine + L-methionine + H(+)</text>
        <dbReference type="Rhea" id="RHEA:61976"/>
        <dbReference type="Rhea" id="RHEA-COMP:10622"/>
        <dbReference type="Rhea" id="RHEA-COMP:14480"/>
        <dbReference type="Rhea" id="RHEA-COMP:15993"/>
        <dbReference type="Rhea" id="RHEA-COMP:15994"/>
        <dbReference type="ChEBI" id="CHEBI:15378"/>
        <dbReference type="ChEBI" id="CHEBI:17319"/>
        <dbReference type="ChEBI" id="CHEBI:29947"/>
        <dbReference type="ChEBI" id="CHEBI:32722"/>
        <dbReference type="ChEBI" id="CHEBI:57618"/>
        <dbReference type="ChEBI" id="CHEBI:57844"/>
        <dbReference type="ChEBI" id="CHEBI:59789"/>
        <dbReference type="ChEBI" id="CHEBI:140311"/>
    </reaction>
</comment>
<dbReference type="GO" id="GO:0051539">
    <property type="term" value="F:4 iron, 4 sulfur cluster binding"/>
    <property type="evidence" value="ECO:0007669"/>
    <property type="project" value="UniProtKB-KW"/>
</dbReference>
<gene>
    <name evidence="12" type="ORF">EV211_1434</name>
</gene>
<keyword evidence="3" id="KW-0004">4Fe-4S</keyword>
<keyword evidence="13" id="KW-1185">Reference proteome</keyword>
<dbReference type="SFLD" id="SFLDG01066">
    <property type="entry name" value="organic_radical-activating_enz"/>
    <property type="match status" value="1"/>
</dbReference>
<protein>
    <submittedName>
        <fullName evidence="12">Pyruvate formate lyase activating enzyme</fullName>
    </submittedName>
</protein>
<dbReference type="GO" id="GO:0046872">
    <property type="term" value="F:metal ion binding"/>
    <property type="evidence" value="ECO:0007669"/>
    <property type="project" value="UniProtKB-KW"/>
</dbReference>
<evidence type="ECO:0000256" key="6">
    <source>
        <dbReference type="ARBA" id="ARBA00023002"/>
    </source>
</evidence>
<dbReference type="InterPro" id="IPR058240">
    <property type="entry name" value="rSAM_sf"/>
</dbReference>
<evidence type="ECO:0000256" key="9">
    <source>
        <dbReference type="ARBA" id="ARBA00047365"/>
    </source>
</evidence>
<dbReference type="OrthoDB" id="9782387at2"/>
<dbReference type="PROSITE" id="PS51379">
    <property type="entry name" value="4FE4S_FER_2"/>
    <property type="match status" value="2"/>
</dbReference>
<evidence type="ECO:0000256" key="8">
    <source>
        <dbReference type="ARBA" id="ARBA00023014"/>
    </source>
</evidence>
<dbReference type="InterPro" id="IPR034457">
    <property type="entry name" value="Organic_radical-activating"/>
</dbReference>
<keyword evidence="12" id="KW-0456">Lyase</keyword>